<dbReference type="PIRSF" id="PIRSF000106">
    <property type="entry name" value="ME"/>
    <property type="match status" value="1"/>
</dbReference>
<dbReference type="AlphaFoldDB" id="A0AA36HLI7"/>
<name>A0AA36HLI7_9DINO</name>
<feature type="active site" description="Proton donor" evidence="2">
    <location>
        <position position="160"/>
    </location>
</feature>
<dbReference type="PANTHER" id="PTHR23406">
    <property type="entry name" value="MALIC ENZYME-RELATED"/>
    <property type="match status" value="1"/>
</dbReference>
<feature type="domain" description="Malic enzyme N-terminal" evidence="6">
    <location>
        <begin position="137"/>
        <end position="347"/>
    </location>
</feature>
<dbReference type="SMART" id="SM00919">
    <property type="entry name" value="Malic_M"/>
    <property type="match status" value="1"/>
</dbReference>
<dbReference type="SMART" id="SM01274">
    <property type="entry name" value="malic"/>
    <property type="match status" value="1"/>
</dbReference>
<keyword evidence="4" id="KW-0479">Metal-binding</keyword>
<comment type="cofactor">
    <cofactor evidence="4">
        <name>Mg(2+)</name>
        <dbReference type="ChEBI" id="CHEBI:18420"/>
    </cofactor>
    <cofactor evidence="4">
        <name>Mn(2+)</name>
        <dbReference type="ChEBI" id="CHEBI:29035"/>
    </cofactor>
    <text evidence="4">Divalent metal cations. Prefers magnesium or manganese.</text>
</comment>
<dbReference type="Gene3D" id="3.40.50.10380">
    <property type="entry name" value="Malic enzyme, N-terminal domain"/>
    <property type="match status" value="1"/>
</dbReference>
<comment type="similarity">
    <text evidence="1">Belongs to the malic enzymes family.</text>
</comment>
<evidence type="ECO:0000256" key="4">
    <source>
        <dbReference type="PIRSR" id="PIRSR000106-3"/>
    </source>
</evidence>
<evidence type="ECO:0008006" key="9">
    <source>
        <dbReference type="Google" id="ProtNLM"/>
    </source>
</evidence>
<dbReference type="PRINTS" id="PR00072">
    <property type="entry name" value="MALOXRDTASE"/>
</dbReference>
<dbReference type="InterPro" id="IPR046346">
    <property type="entry name" value="Aminoacid_DH-like_N_sf"/>
</dbReference>
<evidence type="ECO:0000259" key="6">
    <source>
        <dbReference type="SMART" id="SM01274"/>
    </source>
</evidence>
<dbReference type="EMBL" id="CAUJNA010000027">
    <property type="protein sequence ID" value="CAJ1370569.1"/>
    <property type="molecule type" value="Genomic_DNA"/>
</dbReference>
<reference evidence="7" key="1">
    <citation type="submission" date="2023-08" db="EMBL/GenBank/DDBJ databases">
        <authorList>
            <person name="Chen Y."/>
            <person name="Shah S."/>
            <person name="Dougan E. K."/>
            <person name="Thang M."/>
            <person name="Chan C."/>
        </authorList>
    </citation>
    <scope>NUCLEOTIDE SEQUENCE</scope>
</reference>
<dbReference type="GO" id="GO:0006108">
    <property type="term" value="P:malate metabolic process"/>
    <property type="evidence" value="ECO:0007669"/>
    <property type="project" value="TreeGrafter"/>
</dbReference>
<feature type="binding site" evidence="4">
    <location>
        <position position="356"/>
    </location>
    <ligand>
        <name>a divalent metal cation</name>
        <dbReference type="ChEBI" id="CHEBI:60240"/>
    </ligand>
</feature>
<evidence type="ECO:0000256" key="2">
    <source>
        <dbReference type="PIRSR" id="PIRSR000106-1"/>
    </source>
</evidence>
<evidence type="ECO:0000256" key="3">
    <source>
        <dbReference type="PIRSR" id="PIRSR000106-2"/>
    </source>
</evidence>
<evidence type="ECO:0000256" key="1">
    <source>
        <dbReference type="ARBA" id="ARBA00008785"/>
    </source>
</evidence>
<keyword evidence="8" id="KW-1185">Reference proteome</keyword>
<dbReference type="Pfam" id="PF00390">
    <property type="entry name" value="malic"/>
    <property type="match status" value="1"/>
</dbReference>
<evidence type="ECO:0000313" key="7">
    <source>
        <dbReference type="EMBL" id="CAJ1370569.1"/>
    </source>
</evidence>
<feature type="active site" description="Proton acceptor" evidence="2">
    <location>
        <position position="241"/>
    </location>
</feature>
<comment type="caution">
    <text evidence="7">The sequence shown here is derived from an EMBL/GenBank/DDBJ whole genome shotgun (WGS) entry which is preliminary data.</text>
</comment>
<feature type="binding site" evidence="3">
    <location>
        <position position="504"/>
    </location>
    <ligand>
        <name>(S)-malate</name>
        <dbReference type="ChEBI" id="CHEBI:15589"/>
    </ligand>
</feature>
<feature type="binding site" evidence="3">
    <location>
        <position position="223"/>
    </location>
    <ligand>
        <name>(S)-malate</name>
        <dbReference type="ChEBI" id="CHEBI:15589"/>
    </ligand>
</feature>
<proteinExistence type="inferred from homology"/>
<dbReference type="Pfam" id="PF03949">
    <property type="entry name" value="Malic_M"/>
    <property type="match status" value="1"/>
</dbReference>
<dbReference type="PANTHER" id="PTHR23406:SF90">
    <property type="entry name" value="MALIC ENZYME-RELATED"/>
    <property type="match status" value="1"/>
</dbReference>
<gene>
    <name evidence="7" type="ORF">EVOR1521_LOCUS1116</name>
</gene>
<dbReference type="InterPro" id="IPR037062">
    <property type="entry name" value="Malic_N_dom_sf"/>
</dbReference>
<sequence>MALVEMQAVREAFQQTVGESITCTELATVLKSCGVDDASVQYLLRQASSVATDEVLRTSLFFDQIFSKPQRTLSLAHSVVERGGLEAWNEQQDLRELKSMLVGMCKATTVEEALKEVSALMSLGHDLWTYAYMRKLYDRNPRLYFATISAQPSKLLPAVYTPTVGEACQKFGKMPLYSRGCYLRISDRGNFKAVLREYAEAELEKDGSGKPLCDCIVFSDGGRILGLGDLGAWGMGIPIGKLDLYTVCAGFNPARTIPLIIDAGCSGCEGNTDHLVIRDHPLYTGTKQGRVTHKSPAGTVVNSAYYGEGNVIQEFMEAATDLFGPRCLLQFEDFNSNDAFPLLAEFRDKFVTYNDDIQGTAAVALAALLGAMRLRDPRCPSMRGSLTQQKFLFHGAGSANIGLMRLLNEEAGVPLSSIFVTNSRGLIWRSADGASGSFRNEEQKAFAQVGEPTFDSKNLVTLVEHVQPTCVVGAVGVAPNCFTQPMVEALMKVTDRPVVFALSNPKSQAELTAGDAYSWSQGKVIYGSGTWFAPVEINGKTFAPGQVNNVYIFPGMSFGAVCCQSASIPERLFLAAAEAVAASLDDSEMALDMVVPKRDRIQEVSLNVATAVALEAQKLGLAGKTLGADWASVRKALEAMRWTP</sequence>
<dbReference type="InterPro" id="IPR001891">
    <property type="entry name" value="Malic_OxRdtase"/>
</dbReference>
<dbReference type="SUPFAM" id="SSF51735">
    <property type="entry name" value="NAD(P)-binding Rossmann-fold domains"/>
    <property type="match status" value="1"/>
</dbReference>
<dbReference type="SUPFAM" id="SSF53223">
    <property type="entry name" value="Aminoacid dehydrogenase-like, N-terminal domain"/>
    <property type="match status" value="1"/>
</dbReference>
<evidence type="ECO:0000313" key="8">
    <source>
        <dbReference type="Proteomes" id="UP001178507"/>
    </source>
</evidence>
<feature type="binding site" evidence="3">
    <location>
        <position position="548"/>
    </location>
    <ligand>
        <name>(S)-malate</name>
        <dbReference type="ChEBI" id="CHEBI:15589"/>
    </ligand>
</feature>
<dbReference type="InterPro" id="IPR012301">
    <property type="entry name" value="Malic_N_dom"/>
</dbReference>
<accession>A0AA36HLI7</accession>
<dbReference type="GO" id="GO:0004473">
    <property type="term" value="F:malate dehydrogenase (decarboxylating) (NADP+) activity"/>
    <property type="evidence" value="ECO:0007669"/>
    <property type="project" value="TreeGrafter"/>
</dbReference>
<dbReference type="GO" id="GO:0051287">
    <property type="term" value="F:NAD binding"/>
    <property type="evidence" value="ECO:0007669"/>
    <property type="project" value="InterPro"/>
</dbReference>
<dbReference type="Gene3D" id="3.40.50.720">
    <property type="entry name" value="NAD(P)-binding Rossmann-like Domain"/>
    <property type="match status" value="1"/>
</dbReference>
<feature type="domain" description="Malic enzyme NAD-binding" evidence="5">
    <location>
        <begin position="357"/>
        <end position="617"/>
    </location>
</feature>
<feature type="binding site" evidence="4">
    <location>
        <position position="332"/>
    </location>
    <ligand>
        <name>a divalent metal cation</name>
        <dbReference type="ChEBI" id="CHEBI:60240"/>
    </ligand>
</feature>
<dbReference type="InterPro" id="IPR036291">
    <property type="entry name" value="NAD(P)-bd_dom_sf"/>
</dbReference>
<organism evidence="7 8">
    <name type="scientific">Effrenium voratum</name>
    <dbReference type="NCBI Taxonomy" id="2562239"/>
    <lineage>
        <taxon>Eukaryota</taxon>
        <taxon>Sar</taxon>
        <taxon>Alveolata</taxon>
        <taxon>Dinophyceae</taxon>
        <taxon>Suessiales</taxon>
        <taxon>Symbiodiniaceae</taxon>
        <taxon>Effrenium</taxon>
    </lineage>
</organism>
<evidence type="ECO:0000259" key="5">
    <source>
        <dbReference type="SMART" id="SM00919"/>
    </source>
</evidence>
<dbReference type="InterPro" id="IPR012302">
    <property type="entry name" value="Malic_NAD-bd"/>
</dbReference>
<protein>
    <recommendedName>
        <fullName evidence="9">Malic enzyme</fullName>
    </recommendedName>
</protein>
<dbReference type="Proteomes" id="UP001178507">
    <property type="component" value="Unassembled WGS sequence"/>
</dbReference>
<dbReference type="GO" id="GO:0046872">
    <property type="term" value="F:metal ion binding"/>
    <property type="evidence" value="ECO:0007669"/>
    <property type="project" value="UniProtKB-KW"/>
</dbReference>
<dbReference type="NCBIfam" id="NF010052">
    <property type="entry name" value="PRK13529.1"/>
    <property type="match status" value="1"/>
</dbReference>
<feature type="binding site" evidence="4">
    <location>
        <position position="333"/>
    </location>
    <ligand>
        <name>a divalent metal cation</name>
        <dbReference type="ChEBI" id="CHEBI:60240"/>
    </ligand>
</feature>